<gene>
    <name evidence="1" type="ORF">GQ588_14515</name>
</gene>
<dbReference type="Proteomes" id="UP000430508">
    <property type="component" value="Chromosome"/>
</dbReference>
<dbReference type="RefSeq" id="WP_019225024.1">
    <property type="nucleotide sequence ID" value="NZ_CP046996.1"/>
</dbReference>
<proteinExistence type="predicted"/>
<protein>
    <submittedName>
        <fullName evidence="1">Uncharacterized protein</fullName>
    </submittedName>
</protein>
<reference evidence="1 2" key="1">
    <citation type="submission" date="2019-12" db="EMBL/GenBank/DDBJ databases">
        <title>Sequence classification of anaerobic respiratory reductive dehalogenases: First we see many, then we see few.</title>
        <authorList>
            <person name="Molenda O."/>
            <person name="Puentes Jacome L.A."/>
            <person name="Cao X."/>
            <person name="Nesbo C.L."/>
            <person name="Tang S."/>
            <person name="Morson N."/>
            <person name="Patron J."/>
            <person name="Lomheim L."/>
            <person name="Wishart D.S."/>
            <person name="Edwards E.A."/>
        </authorList>
    </citation>
    <scope>NUCLEOTIDE SEQUENCE [LARGE SCALE GENOMIC DNA]</scope>
    <source>
        <strain evidence="1 2">12DCA</strain>
    </source>
</reference>
<name>A0A857DLC7_9FIRM</name>
<sequence>MQIKTLLKTACAVVVALLIQYLYLEGPAIASFQNDRTYEYQVDNYAVKAQFPATTEVHLTPDKGEEMRLNIYFTDSKLSFRGYLQIWRAADLEHFLQDSKARSTYNFISYVLKRTSLNHWNGFEESWSADFGENVISSQEYWLELNDNNEVVRISFFTDQAFFPDSTSSAIRSILDSISVKNH</sequence>
<dbReference type="EMBL" id="CP046996">
    <property type="protein sequence ID" value="QHA01767.1"/>
    <property type="molecule type" value="Genomic_DNA"/>
</dbReference>
<organism evidence="1 2">
    <name type="scientific">Dehalobacter restrictus</name>
    <dbReference type="NCBI Taxonomy" id="55583"/>
    <lineage>
        <taxon>Bacteria</taxon>
        <taxon>Bacillati</taxon>
        <taxon>Bacillota</taxon>
        <taxon>Clostridia</taxon>
        <taxon>Eubacteriales</taxon>
        <taxon>Desulfitobacteriaceae</taxon>
        <taxon>Dehalobacter</taxon>
    </lineage>
</organism>
<dbReference type="AlphaFoldDB" id="A0A857DLC7"/>
<accession>A0A857DLC7</accession>
<evidence type="ECO:0000313" key="2">
    <source>
        <dbReference type="Proteomes" id="UP000430508"/>
    </source>
</evidence>
<evidence type="ECO:0000313" key="1">
    <source>
        <dbReference type="EMBL" id="QHA01767.1"/>
    </source>
</evidence>